<dbReference type="GO" id="GO:0005634">
    <property type="term" value="C:nucleus"/>
    <property type="evidence" value="ECO:0007669"/>
    <property type="project" value="UniProtKB-SubCell"/>
</dbReference>
<dbReference type="InterPro" id="IPR025792">
    <property type="entry name" value="tRNA_Gua_MeTrfase_euk"/>
</dbReference>
<dbReference type="InterPro" id="IPR030382">
    <property type="entry name" value="MeTrfase_TRM5/TYW2"/>
</dbReference>
<organism evidence="11 12">
    <name type="scientific">[Candida] subhashii</name>
    <dbReference type="NCBI Taxonomy" id="561895"/>
    <lineage>
        <taxon>Eukaryota</taxon>
        <taxon>Fungi</taxon>
        <taxon>Dikarya</taxon>
        <taxon>Ascomycota</taxon>
        <taxon>Saccharomycotina</taxon>
        <taxon>Pichiomycetes</taxon>
        <taxon>Debaryomycetaceae</taxon>
        <taxon>Spathaspora</taxon>
    </lineage>
</organism>
<keyword evidence="9" id="KW-0496">Mitochondrion</keyword>
<keyword evidence="5 9" id="KW-0949">S-adenosyl-L-methionine</keyword>
<dbReference type="EMBL" id="JAGSYN010000044">
    <property type="protein sequence ID" value="KAG7665992.1"/>
    <property type="molecule type" value="Genomic_DNA"/>
</dbReference>
<dbReference type="GO" id="GO:0005759">
    <property type="term" value="C:mitochondrial matrix"/>
    <property type="evidence" value="ECO:0007669"/>
    <property type="project" value="UniProtKB-SubCell"/>
</dbReference>
<dbReference type="PANTHER" id="PTHR23245">
    <property type="entry name" value="TRNA METHYLTRANSFERASE"/>
    <property type="match status" value="1"/>
</dbReference>
<evidence type="ECO:0000256" key="2">
    <source>
        <dbReference type="ARBA" id="ARBA00022490"/>
    </source>
</evidence>
<dbReference type="Proteomes" id="UP000694255">
    <property type="component" value="Unassembled WGS sequence"/>
</dbReference>
<comment type="subunit">
    <text evidence="9">Monomer.</text>
</comment>
<dbReference type="GO" id="GO:0002939">
    <property type="term" value="P:tRNA N1-guanine methylation"/>
    <property type="evidence" value="ECO:0007669"/>
    <property type="project" value="TreeGrafter"/>
</dbReference>
<comment type="similarity">
    <text evidence="9">Belongs to the TRM5 / TYW2 family.</text>
</comment>
<keyword evidence="2 9" id="KW-0963">Cytoplasm</keyword>
<evidence type="ECO:0000313" key="11">
    <source>
        <dbReference type="EMBL" id="KAG7665992.1"/>
    </source>
</evidence>
<feature type="binding site" evidence="9">
    <location>
        <begin position="258"/>
        <end position="259"/>
    </location>
    <ligand>
        <name>S-adenosyl-L-methionine</name>
        <dbReference type="ChEBI" id="CHEBI:59789"/>
    </ligand>
</feature>
<dbReference type="PROSITE" id="PS51684">
    <property type="entry name" value="SAM_MT_TRM5_TYW2"/>
    <property type="match status" value="1"/>
</dbReference>
<reference evidence="11 12" key="1">
    <citation type="journal article" date="2021" name="DNA Res.">
        <title>Genome analysis of Candida subhashii reveals its hybrid nature and dual mitochondrial genome conformations.</title>
        <authorList>
            <person name="Mixao V."/>
            <person name="Hegedusova E."/>
            <person name="Saus E."/>
            <person name="Pryszcz L.P."/>
            <person name="Cillingova A."/>
            <person name="Nosek J."/>
            <person name="Gabaldon T."/>
        </authorList>
    </citation>
    <scope>NUCLEOTIDE SEQUENCE [LARGE SCALE GENOMIC DNA]</scope>
    <source>
        <strain evidence="11 12">CBS 10753</strain>
    </source>
</reference>
<feature type="domain" description="SAM-dependent methyltransferase TRM5/TYW2-type" evidence="10">
    <location>
        <begin position="131"/>
        <end position="449"/>
    </location>
</feature>
<keyword evidence="3 9" id="KW-0489">Methyltransferase</keyword>
<dbReference type="FunFam" id="3.30.300.110:FF:000001">
    <property type="entry name" value="tRNA (guanine(37)-N1)-methyltransferase"/>
    <property type="match status" value="1"/>
</dbReference>
<gene>
    <name evidence="9" type="primary">TRM5</name>
    <name evidence="11" type="ORF">J8A68_000422</name>
</gene>
<evidence type="ECO:0000256" key="4">
    <source>
        <dbReference type="ARBA" id="ARBA00022679"/>
    </source>
</evidence>
<comment type="caution">
    <text evidence="11">The sequence shown here is derived from an EMBL/GenBank/DDBJ whole genome shotgun (WGS) entry which is preliminary data.</text>
</comment>
<feature type="binding site" evidence="9">
    <location>
        <position position="349"/>
    </location>
    <ligand>
        <name>S-adenosyl-L-methionine</name>
        <dbReference type="ChEBI" id="CHEBI:59789"/>
    </ligand>
</feature>
<name>A0A8J5QWF5_9ASCO</name>
<evidence type="ECO:0000256" key="5">
    <source>
        <dbReference type="ARBA" id="ARBA00022691"/>
    </source>
</evidence>
<evidence type="ECO:0000256" key="9">
    <source>
        <dbReference type="HAMAP-Rule" id="MF_03152"/>
    </source>
</evidence>
<evidence type="ECO:0000259" key="10">
    <source>
        <dbReference type="PROSITE" id="PS51684"/>
    </source>
</evidence>
<evidence type="ECO:0000256" key="8">
    <source>
        <dbReference type="ARBA" id="ARBA00047783"/>
    </source>
</evidence>
<feature type="binding site" evidence="9">
    <location>
        <position position="220"/>
    </location>
    <ligand>
        <name>S-adenosyl-L-methionine</name>
        <dbReference type="ChEBI" id="CHEBI:59789"/>
    </ligand>
</feature>
<dbReference type="HAMAP" id="MF_03152">
    <property type="entry name" value="TRM5"/>
    <property type="match status" value="1"/>
</dbReference>
<dbReference type="InterPro" id="IPR056744">
    <property type="entry name" value="TRM5/TYW2-like_N"/>
</dbReference>
<evidence type="ECO:0000256" key="3">
    <source>
        <dbReference type="ARBA" id="ARBA00022603"/>
    </source>
</evidence>
<comment type="catalytic activity">
    <reaction evidence="8 9">
        <text>guanosine(37) in tRNA + S-adenosyl-L-methionine = N(1)-methylguanosine(37) in tRNA + S-adenosyl-L-homocysteine + H(+)</text>
        <dbReference type="Rhea" id="RHEA:36899"/>
        <dbReference type="Rhea" id="RHEA-COMP:10145"/>
        <dbReference type="Rhea" id="RHEA-COMP:10147"/>
        <dbReference type="ChEBI" id="CHEBI:15378"/>
        <dbReference type="ChEBI" id="CHEBI:57856"/>
        <dbReference type="ChEBI" id="CHEBI:59789"/>
        <dbReference type="ChEBI" id="CHEBI:73542"/>
        <dbReference type="ChEBI" id="CHEBI:74269"/>
        <dbReference type="EC" id="2.1.1.228"/>
    </reaction>
</comment>
<evidence type="ECO:0000256" key="1">
    <source>
        <dbReference type="ARBA" id="ARBA00009775"/>
    </source>
</evidence>
<dbReference type="GO" id="GO:0052906">
    <property type="term" value="F:tRNA (guanine(37)-N1)-methyltransferase activity"/>
    <property type="evidence" value="ECO:0007669"/>
    <property type="project" value="UniProtKB-UniRule"/>
</dbReference>
<evidence type="ECO:0000256" key="7">
    <source>
        <dbReference type="ARBA" id="ARBA00023242"/>
    </source>
</evidence>
<dbReference type="Pfam" id="PF02475">
    <property type="entry name" value="TRM5-TYW2_MTfase"/>
    <property type="match status" value="1"/>
</dbReference>
<dbReference type="EC" id="2.1.1.228" evidence="9"/>
<keyword evidence="12" id="KW-1185">Reference proteome</keyword>
<evidence type="ECO:0000256" key="6">
    <source>
        <dbReference type="ARBA" id="ARBA00022694"/>
    </source>
</evidence>
<dbReference type="PANTHER" id="PTHR23245:SF36">
    <property type="entry name" value="TRNA (GUANINE(37)-N1)-METHYLTRANSFERASE"/>
    <property type="match status" value="1"/>
</dbReference>
<feature type="binding site" evidence="9">
    <location>
        <begin position="286"/>
        <end position="287"/>
    </location>
    <ligand>
        <name>S-adenosyl-L-methionine</name>
        <dbReference type="ChEBI" id="CHEBI:59789"/>
    </ligand>
</feature>
<comment type="subcellular location">
    <subcellularLocation>
        <location evidence="9">Mitochondrion matrix</location>
    </subcellularLocation>
    <subcellularLocation>
        <location evidence="9">Nucleus</location>
    </subcellularLocation>
    <subcellularLocation>
        <location evidence="9">Cytoplasm</location>
    </subcellularLocation>
    <text evidence="9">Predominantly in the mitochondria and in the nucleus.</text>
</comment>
<sequence>MSTSDPIFAPPINRSMKELDRSFFRKQVPFLAAYFPQPKYLTPFMKSCKSDLLQISHVKHIIPMDNSKAVLLHPQITSPEDISPETKQKIQEFGIEIRPYTMDLDYSFWKADDILRAVLPEDLVDETPTGFSQAGHIAHLNLRNAFKPFGKLIGQVILDKNPSVETVVDKADTIANKFRTFNMTLLAGKDDFVVEQTESKCRFKFDFSKVYWNSRLATEHERLVEKFDVGEVVGDVFAGVGPFAVPAGKKKVIVMANDLNPESYRYLKENIESNRVEKFTKAYNLDGREFIQQAPKLLYDFHKGTPVIEEDIIKRRKVTDPKTGQSKSIKEITIKKTKTPKYYSHFVMNLPDSALSFLNEFIGLYSRHPSIMEEIQSDPEFKLPMIHVHCFEKFGLDEEPTVDELSRRVYDKICGLIEYELDYDTIEFHTVRWVAPTKIMFCASFELPKEVAFKEL</sequence>
<evidence type="ECO:0000313" key="12">
    <source>
        <dbReference type="Proteomes" id="UP000694255"/>
    </source>
</evidence>
<dbReference type="Pfam" id="PF25133">
    <property type="entry name" value="TYW2_N_2"/>
    <property type="match status" value="1"/>
</dbReference>
<dbReference type="InterPro" id="IPR056743">
    <property type="entry name" value="TRM5-TYW2-like_MTfase"/>
</dbReference>
<dbReference type="GO" id="GO:0070901">
    <property type="term" value="P:mitochondrial tRNA methylation"/>
    <property type="evidence" value="ECO:0007669"/>
    <property type="project" value="UniProtKB-ARBA"/>
</dbReference>
<accession>A0A8J5QWF5</accession>
<protein>
    <recommendedName>
        <fullName evidence="9">tRNA (guanine(37)-N1)-methyltransferase</fullName>
        <ecNumber evidence="9">2.1.1.228</ecNumber>
    </recommendedName>
    <alternativeName>
        <fullName evidence="9">M1G-methyltransferase</fullName>
    </alternativeName>
    <alternativeName>
        <fullName evidence="9">tRNA [GM37] methyltransferase</fullName>
    </alternativeName>
    <alternativeName>
        <fullName evidence="9">tRNA methyltransferase 5</fullName>
    </alternativeName>
</protein>
<proteinExistence type="inferred from homology"/>
<dbReference type="OrthoDB" id="408788at2759"/>
<comment type="similarity">
    <text evidence="1">Belongs to the class I-like SAM-binding methyltransferase superfamily. TRM5/TYW2 family.</text>
</comment>
<keyword evidence="6 9" id="KW-0819">tRNA processing</keyword>
<keyword evidence="4 9" id="KW-0808">Transferase</keyword>
<dbReference type="AlphaFoldDB" id="A0A8J5QWF5"/>
<comment type="function">
    <text evidence="9">Specifically methylates the N1 position of guanosine-37 in various cytoplasmic and mitochondrial tRNAs. Methylation is not dependent on the nature of the nucleoside 5' of the target nucleoside. This is the first step in the biosynthesis of wybutosine (yW), a modified base adjacent to the anticodon of tRNAs and required for accurate decoding.</text>
</comment>
<keyword evidence="7 9" id="KW-0539">Nucleus</keyword>